<feature type="compositionally biased region" description="Pro residues" evidence="2">
    <location>
        <begin position="1969"/>
        <end position="2023"/>
    </location>
</feature>
<feature type="compositionally biased region" description="Basic and acidic residues" evidence="2">
    <location>
        <begin position="4136"/>
        <end position="4149"/>
    </location>
</feature>
<organism evidence="4 5">
    <name type="scientific">Manduca sexta</name>
    <name type="common">Tobacco hawkmoth</name>
    <name type="synonym">Tobacco hornworm</name>
    <dbReference type="NCBI Taxonomy" id="7130"/>
    <lineage>
        <taxon>Eukaryota</taxon>
        <taxon>Metazoa</taxon>
        <taxon>Ecdysozoa</taxon>
        <taxon>Arthropoda</taxon>
        <taxon>Hexapoda</taxon>
        <taxon>Insecta</taxon>
        <taxon>Pterygota</taxon>
        <taxon>Neoptera</taxon>
        <taxon>Endopterygota</taxon>
        <taxon>Lepidoptera</taxon>
        <taxon>Glossata</taxon>
        <taxon>Ditrysia</taxon>
        <taxon>Bombycoidea</taxon>
        <taxon>Sphingidae</taxon>
        <taxon>Sphinginae</taxon>
        <taxon>Sphingini</taxon>
        <taxon>Manduca</taxon>
    </lineage>
</organism>
<feature type="region of interest" description="Disordered" evidence="2">
    <location>
        <begin position="3534"/>
        <end position="3577"/>
    </location>
</feature>
<feature type="compositionally biased region" description="Basic and acidic residues" evidence="2">
    <location>
        <begin position="3074"/>
        <end position="3086"/>
    </location>
</feature>
<feature type="compositionally biased region" description="Basic and acidic residues" evidence="2">
    <location>
        <begin position="105"/>
        <end position="117"/>
    </location>
</feature>
<feature type="compositionally biased region" description="Polar residues" evidence="2">
    <location>
        <begin position="3724"/>
        <end position="3733"/>
    </location>
</feature>
<evidence type="ECO:0000313" key="4">
    <source>
        <dbReference type="EMBL" id="KAG6458546.1"/>
    </source>
</evidence>
<reference evidence="4" key="2">
    <citation type="submission" date="2020-12" db="EMBL/GenBank/DDBJ databases">
        <authorList>
            <person name="Kanost M."/>
        </authorList>
    </citation>
    <scope>NUCLEOTIDE SEQUENCE</scope>
</reference>
<feature type="region of interest" description="Disordered" evidence="2">
    <location>
        <begin position="2776"/>
        <end position="2851"/>
    </location>
</feature>
<feature type="region of interest" description="Disordered" evidence="2">
    <location>
        <begin position="3208"/>
        <end position="3240"/>
    </location>
</feature>
<feature type="compositionally biased region" description="Low complexity" evidence="2">
    <location>
        <begin position="2880"/>
        <end position="2896"/>
    </location>
</feature>
<feature type="region of interest" description="Disordered" evidence="2">
    <location>
        <begin position="2540"/>
        <end position="2564"/>
    </location>
</feature>
<dbReference type="Proteomes" id="UP000791440">
    <property type="component" value="Unassembled WGS sequence"/>
</dbReference>
<dbReference type="PROSITE" id="PS50157">
    <property type="entry name" value="ZINC_FINGER_C2H2_2"/>
    <property type="match status" value="2"/>
</dbReference>
<feature type="region of interest" description="Disordered" evidence="2">
    <location>
        <begin position="3724"/>
        <end position="4149"/>
    </location>
</feature>
<feature type="region of interest" description="Disordered" evidence="2">
    <location>
        <begin position="714"/>
        <end position="742"/>
    </location>
</feature>
<feature type="compositionally biased region" description="Basic and acidic residues" evidence="2">
    <location>
        <begin position="4057"/>
        <end position="4079"/>
    </location>
</feature>
<feature type="region of interest" description="Disordered" evidence="2">
    <location>
        <begin position="3677"/>
        <end position="3701"/>
    </location>
</feature>
<sequence>MNLVKMCYLDVAVLLPRQTRYPPDGLLTSGQNKHDVEWEPDIIAPDPFMSDDCLDVFSPNHQFLLTKTQEPNTMSTGEDEPSSGLNGRLRPRKSTFPSPQPKAARRLEGKCSQEKLKKNGTPSKSSLNKTDDLFIDSDCAPVVHLCPYCDRTFASKQTVSKHVRRSHICTSKKNSAVECLFCNHIETEPHEIIRHMVDSHPNQYFACLDCHGRFSSTSELAEHKLNVCEKQKPSYRSKLRQKSSTVKKITKKLNINNKDDFQNDGKDYPDEPDYNGIVIACELKPSQIHDAADIEDNLTTNLILPPTKNIGNNTVLEKNAVIVLDDIQWNKRIPPNFTFHNTDADQILSRLGVIHRSSRTGESTKRDWFKAIEDTTQKFEKCFDTSFYSRVASNVQENLTKYLDGSFNFNPDPDNTIKTRKAKNNVVINTAEGFPILLAFEQYSRNVFDGHIPRAIAPKHKWKWDNLENDKSLMNPDQIKRDSHANNCIITLVSSLDIWTQLRMRRMFEDKFKHSSVEKNTEKRNIIANELKEILESREIPTSSSQMVVYNPTSDTRPNSLDFPASLGLQPSVPQFDQQPAILSGEWVRPRCYVCCACGAQTRDARALSSHMSTQHPNAQVQHYEIVGESLLNADILKHLYIPPSQTCTRTRPLRGIRECTKCKKTISLEDLHQHMLDCAGDMPTVRRKCRYRPFGVRRRRPRLPDNTIRKKIRKDIRNRQRQKNHLRSRPRPKNKTEVGDAETIRKMLADLPAKRHRVLVNPLNSMLRPRRRLEKQRNKLILKQRSSEELKNRRRIRDTNNIAESESIGDQIQNRFLSNKSDNENKVLKSKLKINSASHQTESLKRKAMLNRAKRRLNKLTLEAPENVSVVNHEGTTQTQDLSIENTPQRIDVNSGAFNMREHSGRTETNNRNEQDPGCSRQNGNLNNQFVPAQNAPLKHSIARLTANSETHDKSVQFHHLFLVQQECNNVNQHVTTGQRQVFENEAVVTRLDKPPLHHHYSKRSLDPYVLQKNKLNKPRKGLNDCIAMLKNKLVEPIPHHPMTEHVSVQCGNDEPIDREPVYLPIRNVIESSINMTPAEVFYRPVPMQEPMEMCRTDLSAQTLAAFQYNVNKEMLTRSKVERTKTRQKTSIQLGSRLPPKQKQIELPIKRKSSRLKSIARVEIETQQKLLGLPPQIEIIPHSSVDLQAVNVNAIRRRRDSYQKFEQNYIAHLQKSNEISLFRQRAPEQSSKSKSTAKKVMTIQPDPKVMSRMQCPRQSNLSKTFLPEQTVQQTVTETYIKSCQTQQKSTPVFQENTSPQKVHDLQPIKIHDLQPIKVHDLQPIKVHDLQPIKEHNLPIKEHDPQPITHQEPNHENFIAPNDIYRETTSFSEYPTALTSSHANTNVDPALSTPLDLSGKCIVVESPEVTSNPESYSYCISNYDSYGTLDLSNKSLDCEMGIRQTGITDEVVDLRIKHSQHSISQAMCISSYPDSSKNENDVAADLSLSVCENDYTPTDLSMKSKVRTEHVEIMEPVNYVVHDLSSRKSNVHLTLSEDPSETQLNKDTPTDLSMTRNVVIMNELQSSLTPQTKEIDLRVSVDLTEEKSNDLMTCEVKDTEQPMDLQHKHFQHSEDLSDKTNEVNMNEDIQISKNDSNVIEQTSEVLQKSSYDPTLIIPQYNLNTCETEDASPEVSNSNVVKIHPSINQIYSQAASESGVVHNVTSTQQTHNYMFDDNSTQSRLSYGFSGTPHNVSSGAFGGNIPVYTLPNPVMSTSIHKFESTKPVYTLANACISVTKIESSNSATLTNSLLSIPGTTIASTTSVYTLAGTTIGAPMHYGVVPNIPNTIGLMNTIPQITRADMSIEMNRETEKLDSSIYPVMNVDNEHDAETLRKIALLPKELVEILGTMPADHRNQLLNVLPQYVSTSACASSFQSERCQEDSIKTCLAPSMNFPSSCNYTSGFCQNTMLYPMSFDCDNKQSAYLLLPPPPPPPLLPPPPPPPPILLPPPPPPPPPPTTPPPPPPQPPLPPLPPPPLPPSLPPTIKSQINDDDVKPFEFIEPEKYTQDPFISPKHLKYNEYDDDDIKIIDLTEDDTVDIDVVKLTEDVSRPIVLPSIDSKNVINTKPNKQKPNEQTASLRAVRIKAPSERNKRVSTENHMTTKTYPEVQMKNNDQDDIESNKTFDSDISLAIQQAEVSSTQHSNRNIVSDNGLPLAVSLSCIEPKTDKTGKNTLCKTTVSTQENYTNTNKEQCQKNQICGSDLISVSIYNEDNCREVTTDEIHENIVNVDHPTVATNPISKSIASDDIVNSDLESHDRKVETQITPDLSDKRCIPTDKNDVTMDETPLQEQSLNYKQKYYEDEDSEDDVSLAVIVKQKQLDQQSTELIETKKADGNEENHIFIKKKKKTKKPKKTNKKVCEEIIPAKEDTNKNILSNEQSKIFPAKVNTTYSKEYITQDKQISTNMESNNYQDNEFITKDNIEKHCRKKIKKSGNVNNTGEQESLMDNGEETTELQNMEKKTFFAKTQNKALNDRSMVCEQEVKIIEQECDESLKNLKLKPTSTERHQQMKKKQKRDTEQVESSKIILEESHPISTKPGNLIQKERKKKMYFLNTEIKELCSDDEDMTLSSVIENKANNTTVVAENKTTNNELPMSYCDDNHVQGNLQIKIDTNTISAKDLNDKDATFLSDNEVLSDTQDKIITPLRRSRRGKSMFIDNCDITNQESLTPSSSISLEQKTPLTKKQLIFSKLLLDEENQTEVPAHSTPENHTHIERSDTTNTFVSHLENNFSNIADSSIQETDKNKAIKRKKSPHLKRKSKKKKSFDNSNASDDTDTDTALSKIDTKTRKSSETHVVDSSIKNNEDVEQGNKFTQNAYNDAETAPMENLAIKIPQTKINTNENEINHNNSTNTETPSISKEKRKLDMLATNLDSDSNLKPKKTKTDCKNDKTSPEEVCDNKFKHDTTNLLCKDKAISKGEVRTTCYNMPIAARRTRSKSAVVKSSGNEFYDPYDIDLDDMLDKNVSMDNKRPVPFQQKTTKIQATKALSLENQSDTQSTNVKELSIKNDNQTIESNIKIQDSHDDIVDETDHTKEVVSDSDDSSKSDVPLQKYVEEKEKRNLALGESSVTSEREENEMDTTEDTSDEKDKTQKKSRRTLAVCNPVDTANSLDETEENLRSEQFMESFGFFSERKPRKSNLLASKKISETFHIIANESDDVYFGYKEKSGKKSSQNENRKSVDGESSSIKKTIKRGRKKKPCTKIVPRNCNICKKEYRRPDNFIRHQVSLYHVSKLSEIEMKVETVPVPDESTYLMVYKQHVDRLKMLTEKLEKLKKNSKYPLNIKVPTVDEILNEVNTTVREQAVSKLSGDEALFVDCCELLKESHKTDEMKAADKCLTTTQNRVTTLDTFEEQLNEAERNNSKSDGDVDSITARNILESEEVKKLENDLISGLKEAANAGNLPSLTCQHTVSTIVDDVRTQHTNEMIETNISSQIVPTNDDQTDEVNIPIEEPTTSKAKKVVVKDKLYPDVPEPIDMLEDKFDKIKRKCRSQAAAAKQNQNIIEPVVSQKPRKKSDKKKNKRSSKKTYQSSQVPTKGALKGFDGIKVSIPTTEINMSAIVPSHSNIQKKKKKNGPKKKRSKKEFEPSTQCDTDQQSKEYSQKKVDVYEFKDNEDAEVFEFRPSTLMERFKSISNKDMPSTSKITPSIDNEDNSSGSVSDGDDFVYMSDDYVCSNEDTENSVMSCEVSNNKNNEAKKTSSPPKRKDIVDKNAVMGKIFRHNAVRSEKKITKSKEPSNSSANLDKLFDSLLEEQPSSSTSKDDATSPSKEEVSSSKYEHSKQERSSKYGYSSKQDQSSKNDNSTKYDHSPKQDLSAKNDNLTKYDHSTKRDQSSKSDNSTKYDKSTKQDHSSKNDNSTKYDHSSKKDHSSKNDNSPKYDHTSKKDHSSKNDNSTKYDHSSKKDHSSKSNHSSKYDHPLKYDHSSKYEHSSKYDRFSKHHSMSEGSPKSDHSSKYEHSDKHEYRSKHDHSLKDRDLTLKRDLPLKHDIYKKPDQHSKHEHSSKYDSFVNQNALSKYDNPSKYEHSSKYDTHSKHKSSQDKHYKHNSQSQQYYSSNDSSPSDQELTSHKSPKNYDALSQKYESKKYNDETDYGPSTSKRHDDISRKYYITKEKSYKTASPKKFEAMASNKYESVMSRTLSPSSKYGDTSLSKSDDVSHKRHDSKDYPKEKSPSKRVDEGIGTSYEYSNELLDEVSRDDAGVARQRARRKCTVGKQNVLAETWSSESEPDGVPPRPNSAESVVLSVGRKKKGKPKKDGQQVSVRRGNTRYISFKRHDTETRVNSGNRVMPSSGAGRSCGVGKTSLERDDDDERPSSSGTVRCSSPIAGGSGTSAVFTPPAPRVRPRPSTYYWSSEGDEEQEHVQQHGWIVGDSHKKLVTMLAHAKGRKRNNDDKRLVDE</sequence>
<evidence type="ECO:0000256" key="2">
    <source>
        <dbReference type="SAM" id="MobiDB-lite"/>
    </source>
</evidence>
<feature type="compositionally biased region" description="Basic residues" evidence="2">
    <location>
        <begin position="3608"/>
        <end position="3623"/>
    </location>
</feature>
<keyword evidence="5" id="KW-1185">Reference proteome</keyword>
<feature type="compositionally biased region" description="Basic and acidic residues" evidence="2">
    <location>
        <begin position="3836"/>
        <end position="3975"/>
    </location>
</feature>
<dbReference type="SMART" id="SM00355">
    <property type="entry name" value="ZnF_C2H2"/>
    <property type="match status" value="5"/>
</dbReference>
<feature type="region of interest" description="Disordered" evidence="2">
    <location>
        <begin position="904"/>
        <end position="930"/>
    </location>
</feature>
<feature type="domain" description="C2H2-type" evidence="3">
    <location>
        <begin position="205"/>
        <end position="233"/>
    </location>
</feature>
<dbReference type="EMBL" id="JH668587">
    <property type="protein sequence ID" value="KAG6458546.1"/>
    <property type="molecule type" value="Genomic_DNA"/>
</dbReference>
<feature type="compositionally biased region" description="Basic residues" evidence="2">
    <location>
        <begin position="3231"/>
        <end position="3240"/>
    </location>
</feature>
<evidence type="ECO:0000256" key="1">
    <source>
        <dbReference type="PROSITE-ProRule" id="PRU00042"/>
    </source>
</evidence>
<feature type="compositionally biased region" description="Polar residues" evidence="2">
    <location>
        <begin position="3677"/>
        <end position="3689"/>
    </location>
</feature>
<feature type="region of interest" description="Disordered" evidence="2">
    <location>
        <begin position="2914"/>
        <end position="2937"/>
    </location>
</feature>
<feature type="compositionally biased region" description="Basic and acidic residues" evidence="2">
    <location>
        <begin position="3986"/>
        <end position="4001"/>
    </location>
</feature>
<feature type="compositionally biased region" description="Polar residues" evidence="2">
    <location>
        <begin position="67"/>
        <end position="76"/>
    </location>
</feature>
<feature type="region of interest" description="Disordered" evidence="2">
    <location>
        <begin position="1969"/>
        <end position="2031"/>
    </location>
</feature>
<gene>
    <name evidence="4" type="ORF">O3G_MSEX010916</name>
</gene>
<keyword evidence="1" id="KW-0862">Zinc</keyword>
<feature type="region of interest" description="Disordered" evidence="2">
    <location>
        <begin position="3600"/>
        <end position="3641"/>
    </location>
</feature>
<feature type="compositionally biased region" description="Polar residues" evidence="2">
    <location>
        <begin position="921"/>
        <end position="930"/>
    </location>
</feature>
<dbReference type="PANTHER" id="PTHR45733">
    <property type="entry name" value="FORMIN-J"/>
    <property type="match status" value="1"/>
</dbReference>
<feature type="compositionally biased region" description="Basic residues" evidence="2">
    <location>
        <begin position="714"/>
        <end position="734"/>
    </location>
</feature>
<feature type="compositionally biased region" description="Basic and acidic residues" evidence="2">
    <location>
        <begin position="3800"/>
        <end position="3826"/>
    </location>
</feature>
<feature type="region of interest" description="Disordered" evidence="2">
    <location>
        <begin position="2878"/>
        <end position="2901"/>
    </location>
</feature>
<feature type="compositionally biased region" description="Basic and acidic residues" evidence="2">
    <location>
        <begin position="4190"/>
        <end position="4216"/>
    </location>
</feature>
<feature type="compositionally biased region" description="Basic and acidic residues" evidence="2">
    <location>
        <begin position="3734"/>
        <end position="3750"/>
    </location>
</feature>
<feature type="compositionally biased region" description="Basic and acidic residues" evidence="2">
    <location>
        <begin position="2924"/>
        <end position="2937"/>
    </location>
</feature>
<feature type="compositionally biased region" description="Basic and acidic residues" evidence="2">
    <location>
        <begin position="4007"/>
        <end position="4042"/>
    </location>
</feature>
<feature type="domain" description="C2H2-type" evidence="3">
    <location>
        <begin position="144"/>
        <end position="167"/>
    </location>
</feature>
<reference evidence="4" key="1">
    <citation type="journal article" date="2016" name="Insect Biochem. Mol. Biol.">
        <title>Multifaceted biological insights from a draft genome sequence of the tobacco hornworm moth, Manduca sexta.</title>
        <authorList>
            <person name="Kanost M.R."/>
            <person name="Arrese E.L."/>
            <person name="Cao X."/>
            <person name="Chen Y.R."/>
            <person name="Chellapilla S."/>
            <person name="Goldsmith M.R."/>
            <person name="Grosse-Wilde E."/>
            <person name="Heckel D.G."/>
            <person name="Herndon N."/>
            <person name="Jiang H."/>
            <person name="Papanicolaou A."/>
            <person name="Qu J."/>
            <person name="Soulages J.L."/>
            <person name="Vogel H."/>
            <person name="Walters J."/>
            <person name="Waterhouse R.M."/>
            <person name="Ahn S.J."/>
            <person name="Almeida F.C."/>
            <person name="An C."/>
            <person name="Aqrawi P."/>
            <person name="Bretschneider A."/>
            <person name="Bryant W.B."/>
            <person name="Bucks S."/>
            <person name="Chao H."/>
            <person name="Chevignon G."/>
            <person name="Christen J.M."/>
            <person name="Clarke D.F."/>
            <person name="Dittmer N.T."/>
            <person name="Ferguson L.C.F."/>
            <person name="Garavelou S."/>
            <person name="Gordon K.H.J."/>
            <person name="Gunaratna R.T."/>
            <person name="Han Y."/>
            <person name="Hauser F."/>
            <person name="He Y."/>
            <person name="Heidel-Fischer H."/>
            <person name="Hirsh A."/>
            <person name="Hu Y."/>
            <person name="Jiang H."/>
            <person name="Kalra D."/>
            <person name="Klinner C."/>
            <person name="Konig C."/>
            <person name="Kovar C."/>
            <person name="Kroll A.R."/>
            <person name="Kuwar S.S."/>
            <person name="Lee S.L."/>
            <person name="Lehman R."/>
            <person name="Li K."/>
            <person name="Li Z."/>
            <person name="Liang H."/>
            <person name="Lovelace S."/>
            <person name="Lu Z."/>
            <person name="Mansfield J.H."/>
            <person name="McCulloch K.J."/>
            <person name="Mathew T."/>
            <person name="Morton B."/>
            <person name="Muzny D.M."/>
            <person name="Neunemann D."/>
            <person name="Ongeri F."/>
            <person name="Pauchet Y."/>
            <person name="Pu L.L."/>
            <person name="Pyrousis I."/>
            <person name="Rao X.J."/>
            <person name="Redding A."/>
            <person name="Roesel C."/>
            <person name="Sanchez-Gracia A."/>
            <person name="Schaack S."/>
            <person name="Shukla A."/>
            <person name="Tetreau G."/>
            <person name="Wang Y."/>
            <person name="Xiong G.H."/>
            <person name="Traut W."/>
            <person name="Walsh T.K."/>
            <person name="Worley K.C."/>
            <person name="Wu D."/>
            <person name="Wu W."/>
            <person name="Wu Y.Q."/>
            <person name="Zhang X."/>
            <person name="Zou Z."/>
            <person name="Zucker H."/>
            <person name="Briscoe A.D."/>
            <person name="Burmester T."/>
            <person name="Clem R.J."/>
            <person name="Feyereisen R."/>
            <person name="Grimmelikhuijzen C.J.P."/>
            <person name="Hamodrakas S.J."/>
            <person name="Hansson B.S."/>
            <person name="Huguet E."/>
            <person name="Jermiin L.S."/>
            <person name="Lan Q."/>
            <person name="Lehman H.K."/>
            <person name="Lorenzen M."/>
            <person name="Merzendorfer H."/>
            <person name="Michalopoulos I."/>
            <person name="Morton D.B."/>
            <person name="Muthukrishnan S."/>
            <person name="Oakeshott J.G."/>
            <person name="Palmer W."/>
            <person name="Park Y."/>
            <person name="Passarelli A.L."/>
            <person name="Rozas J."/>
            <person name="Schwartz L.M."/>
            <person name="Smith W."/>
            <person name="Southgate A."/>
            <person name="Vilcinskas A."/>
            <person name="Vogt R."/>
            <person name="Wang P."/>
            <person name="Werren J."/>
            <person name="Yu X.Q."/>
            <person name="Zhou J.J."/>
            <person name="Brown S.J."/>
            <person name="Scherer S.E."/>
            <person name="Richards S."/>
            <person name="Blissard G.W."/>
        </authorList>
    </citation>
    <scope>NUCLEOTIDE SEQUENCE</scope>
</reference>
<protein>
    <recommendedName>
        <fullName evidence="3">C2H2-type domain-containing protein</fullName>
    </recommendedName>
</protein>
<dbReference type="GO" id="GO:0008270">
    <property type="term" value="F:zinc ion binding"/>
    <property type="evidence" value="ECO:0007669"/>
    <property type="project" value="UniProtKB-KW"/>
</dbReference>
<dbReference type="InterPro" id="IPR051144">
    <property type="entry name" value="Formin_homology_domain"/>
</dbReference>
<feature type="compositionally biased region" description="Basic and acidic residues" evidence="2">
    <location>
        <begin position="2825"/>
        <end position="2837"/>
    </location>
</feature>
<feature type="compositionally biased region" description="Basic and acidic residues" evidence="2">
    <location>
        <begin position="3764"/>
        <end position="3775"/>
    </location>
</feature>
<evidence type="ECO:0000259" key="3">
    <source>
        <dbReference type="PROSITE" id="PS50157"/>
    </source>
</evidence>
<dbReference type="InterPro" id="IPR013087">
    <property type="entry name" value="Znf_C2H2_type"/>
</dbReference>
<keyword evidence="1" id="KW-0863">Zinc-finger</keyword>
<feature type="region of interest" description="Disordered" evidence="2">
    <location>
        <begin position="3074"/>
        <end position="3140"/>
    </location>
</feature>
<feature type="compositionally biased region" description="Basic residues" evidence="2">
    <location>
        <begin position="2788"/>
        <end position="2805"/>
    </location>
</feature>
<feature type="region of interest" description="Disordered" evidence="2">
    <location>
        <begin position="4171"/>
        <end position="4402"/>
    </location>
</feature>
<feature type="compositionally biased region" description="Basic and acidic residues" evidence="2">
    <location>
        <begin position="904"/>
        <end position="916"/>
    </location>
</feature>
<feature type="compositionally biased region" description="Basic residues" evidence="2">
    <location>
        <begin position="3552"/>
        <end position="3567"/>
    </location>
</feature>
<feature type="compositionally biased region" description="Polar residues" evidence="2">
    <location>
        <begin position="4173"/>
        <end position="4189"/>
    </location>
</feature>
<evidence type="ECO:0000313" key="5">
    <source>
        <dbReference type="Proteomes" id="UP000791440"/>
    </source>
</evidence>
<feature type="region of interest" description="Disordered" evidence="2">
    <location>
        <begin position="67"/>
        <end position="127"/>
    </location>
</feature>
<proteinExistence type="predicted"/>
<dbReference type="PROSITE" id="PS00028">
    <property type="entry name" value="ZINC_FINGER_C2H2_1"/>
    <property type="match status" value="2"/>
</dbReference>
<feature type="compositionally biased region" description="Acidic residues" evidence="2">
    <location>
        <begin position="3115"/>
        <end position="3127"/>
    </location>
</feature>
<accession>A0A921ZJC6</accession>
<feature type="compositionally biased region" description="Low complexity" evidence="2">
    <location>
        <begin position="4084"/>
        <end position="4101"/>
    </location>
</feature>
<keyword evidence="1" id="KW-0479">Metal-binding</keyword>
<comment type="caution">
    <text evidence="4">The sequence shown here is derived from an EMBL/GenBank/DDBJ whole genome shotgun (WGS) entry which is preliminary data.</text>
</comment>
<name>A0A921ZJC6_MANSE</name>